<comment type="caution">
    <text evidence="1">The sequence shown here is derived from an EMBL/GenBank/DDBJ whole genome shotgun (WGS) entry which is preliminary data.</text>
</comment>
<accession>A0AAD2H064</accession>
<protein>
    <submittedName>
        <fullName evidence="1">Uncharacterized protein</fullName>
    </submittedName>
</protein>
<dbReference type="Proteomes" id="UP001295794">
    <property type="component" value="Unassembled WGS sequence"/>
</dbReference>
<dbReference type="EMBL" id="CAVNYO010000110">
    <property type="protein sequence ID" value="CAK5266851.1"/>
    <property type="molecule type" value="Genomic_DNA"/>
</dbReference>
<proteinExistence type="predicted"/>
<name>A0AAD2H064_9AGAR</name>
<gene>
    <name evidence="1" type="ORF">MYCIT1_LOCUS8826</name>
</gene>
<reference evidence="1" key="1">
    <citation type="submission" date="2023-11" db="EMBL/GenBank/DDBJ databases">
        <authorList>
            <person name="De Vega J J."/>
            <person name="De Vega J J."/>
        </authorList>
    </citation>
    <scope>NUCLEOTIDE SEQUENCE</scope>
</reference>
<sequence>GAIPIKRKWGVGADEGSRAGLLASRYTWTHCRRRSRDRGRGRLLLCDYEIVEESLHSLHGFLQITKSLLWGGAIVFSFHVGHDDCRGGGGGKVGSEKRMTLSTVFTSLSS</sequence>
<dbReference type="AlphaFoldDB" id="A0AAD2H064"/>
<keyword evidence="2" id="KW-1185">Reference proteome</keyword>
<evidence type="ECO:0000313" key="1">
    <source>
        <dbReference type="EMBL" id="CAK5266851.1"/>
    </source>
</evidence>
<evidence type="ECO:0000313" key="2">
    <source>
        <dbReference type="Proteomes" id="UP001295794"/>
    </source>
</evidence>
<feature type="non-terminal residue" evidence="1">
    <location>
        <position position="1"/>
    </location>
</feature>
<organism evidence="1 2">
    <name type="scientific">Mycena citricolor</name>
    <dbReference type="NCBI Taxonomy" id="2018698"/>
    <lineage>
        <taxon>Eukaryota</taxon>
        <taxon>Fungi</taxon>
        <taxon>Dikarya</taxon>
        <taxon>Basidiomycota</taxon>
        <taxon>Agaricomycotina</taxon>
        <taxon>Agaricomycetes</taxon>
        <taxon>Agaricomycetidae</taxon>
        <taxon>Agaricales</taxon>
        <taxon>Marasmiineae</taxon>
        <taxon>Mycenaceae</taxon>
        <taxon>Mycena</taxon>
    </lineage>
</organism>
<feature type="non-terminal residue" evidence="1">
    <location>
        <position position="110"/>
    </location>
</feature>